<accession>A0A4Z2DZS8</accession>
<protein>
    <submittedName>
        <fullName evidence="2">Uncharacterized protein</fullName>
    </submittedName>
</protein>
<dbReference type="AlphaFoldDB" id="A0A4Z2DZS8"/>
<keyword evidence="3" id="KW-1185">Reference proteome</keyword>
<proteinExistence type="predicted"/>
<sequence>MTLDLLSSDQKHLPSHMIPMPPSPWQPGWVDSGNADAPPDRDPLLWLIPMANEITATHLV</sequence>
<feature type="region of interest" description="Disordered" evidence="1">
    <location>
        <begin position="1"/>
        <end position="36"/>
    </location>
</feature>
<evidence type="ECO:0000256" key="1">
    <source>
        <dbReference type="SAM" id="MobiDB-lite"/>
    </source>
</evidence>
<organism evidence="2 3">
    <name type="scientific">Liparis tanakae</name>
    <name type="common">Tanaka's snailfish</name>
    <dbReference type="NCBI Taxonomy" id="230148"/>
    <lineage>
        <taxon>Eukaryota</taxon>
        <taxon>Metazoa</taxon>
        <taxon>Chordata</taxon>
        <taxon>Craniata</taxon>
        <taxon>Vertebrata</taxon>
        <taxon>Euteleostomi</taxon>
        <taxon>Actinopterygii</taxon>
        <taxon>Neopterygii</taxon>
        <taxon>Teleostei</taxon>
        <taxon>Neoteleostei</taxon>
        <taxon>Acanthomorphata</taxon>
        <taxon>Eupercaria</taxon>
        <taxon>Perciformes</taxon>
        <taxon>Cottioidei</taxon>
        <taxon>Cottales</taxon>
        <taxon>Liparidae</taxon>
        <taxon>Liparis</taxon>
    </lineage>
</organism>
<name>A0A4Z2DZS8_9TELE</name>
<dbReference type="Proteomes" id="UP000314294">
    <property type="component" value="Unassembled WGS sequence"/>
</dbReference>
<reference evidence="2 3" key="1">
    <citation type="submission" date="2019-03" db="EMBL/GenBank/DDBJ databases">
        <title>First draft genome of Liparis tanakae, snailfish: a comprehensive survey of snailfish specific genes.</title>
        <authorList>
            <person name="Kim W."/>
            <person name="Song I."/>
            <person name="Jeong J.-H."/>
            <person name="Kim D."/>
            <person name="Kim S."/>
            <person name="Ryu S."/>
            <person name="Song J.Y."/>
            <person name="Lee S.K."/>
        </authorList>
    </citation>
    <scope>NUCLEOTIDE SEQUENCE [LARGE SCALE GENOMIC DNA]</scope>
    <source>
        <tissue evidence="2">Muscle</tissue>
    </source>
</reference>
<dbReference type="EMBL" id="SRLO01024495">
    <property type="protein sequence ID" value="TNN22043.1"/>
    <property type="molecule type" value="Genomic_DNA"/>
</dbReference>
<gene>
    <name evidence="2" type="ORF">EYF80_067844</name>
</gene>
<evidence type="ECO:0000313" key="2">
    <source>
        <dbReference type="EMBL" id="TNN22043.1"/>
    </source>
</evidence>
<comment type="caution">
    <text evidence="2">The sequence shown here is derived from an EMBL/GenBank/DDBJ whole genome shotgun (WGS) entry which is preliminary data.</text>
</comment>
<evidence type="ECO:0000313" key="3">
    <source>
        <dbReference type="Proteomes" id="UP000314294"/>
    </source>
</evidence>